<keyword evidence="2" id="KW-0812">Transmembrane</keyword>
<accession>A0ABQ4UJQ3</accession>
<feature type="transmembrane region" description="Helical" evidence="2">
    <location>
        <begin position="191"/>
        <end position="212"/>
    </location>
</feature>
<feature type="domain" description="Inositolphosphotransferase Aur1/Ipt1" evidence="3">
    <location>
        <begin position="133"/>
        <end position="319"/>
    </location>
</feature>
<feature type="transmembrane region" description="Helical" evidence="2">
    <location>
        <begin position="42"/>
        <end position="61"/>
    </location>
</feature>
<dbReference type="Pfam" id="PF14378">
    <property type="entry name" value="PAP2_3"/>
    <property type="match status" value="1"/>
</dbReference>
<feature type="transmembrane region" description="Helical" evidence="2">
    <location>
        <begin position="256"/>
        <end position="278"/>
    </location>
</feature>
<reference evidence="4" key="1">
    <citation type="journal article" date="2021" name="Front. Microbiol.">
        <title>Comprehensive Comparative Genomics and Phenotyping of Methylobacterium Species.</title>
        <authorList>
            <person name="Alessa O."/>
            <person name="Ogura Y."/>
            <person name="Fujitani Y."/>
            <person name="Takami H."/>
            <person name="Hayashi T."/>
            <person name="Sahin N."/>
            <person name="Tani A."/>
        </authorList>
    </citation>
    <scope>NUCLEOTIDE SEQUENCE</scope>
    <source>
        <strain evidence="4">NBRC 15686</strain>
    </source>
</reference>
<feature type="transmembrane region" description="Helical" evidence="2">
    <location>
        <begin position="309"/>
        <end position="325"/>
    </location>
</feature>
<comment type="caution">
    <text evidence="4">The sequence shown here is derived from an EMBL/GenBank/DDBJ whole genome shotgun (WGS) entry which is preliminary data.</text>
</comment>
<feature type="region of interest" description="Disordered" evidence="1">
    <location>
        <begin position="348"/>
        <end position="370"/>
    </location>
</feature>
<name>A0ABQ4UJQ3_9HYPH</name>
<proteinExistence type="predicted"/>
<evidence type="ECO:0000313" key="5">
    <source>
        <dbReference type="Proteomes" id="UP001055039"/>
    </source>
</evidence>
<reference evidence="4" key="2">
    <citation type="submission" date="2021-08" db="EMBL/GenBank/DDBJ databases">
        <authorList>
            <person name="Tani A."/>
            <person name="Ola A."/>
            <person name="Ogura Y."/>
            <person name="Katsura K."/>
            <person name="Hayashi T."/>
        </authorList>
    </citation>
    <scope>NUCLEOTIDE SEQUENCE</scope>
    <source>
        <strain evidence="4">NBRC 15686</strain>
    </source>
</reference>
<evidence type="ECO:0000259" key="3">
    <source>
        <dbReference type="Pfam" id="PF14378"/>
    </source>
</evidence>
<evidence type="ECO:0000256" key="2">
    <source>
        <dbReference type="SAM" id="Phobius"/>
    </source>
</evidence>
<feature type="transmembrane region" description="Helical" evidence="2">
    <location>
        <begin position="157"/>
        <end position="179"/>
    </location>
</feature>
<organism evidence="4 5">
    <name type="scientific">Methylorubrum aminovorans</name>
    <dbReference type="NCBI Taxonomy" id="269069"/>
    <lineage>
        <taxon>Bacteria</taxon>
        <taxon>Pseudomonadati</taxon>
        <taxon>Pseudomonadota</taxon>
        <taxon>Alphaproteobacteria</taxon>
        <taxon>Hyphomicrobiales</taxon>
        <taxon>Methylobacteriaceae</taxon>
        <taxon>Methylorubrum</taxon>
    </lineage>
</organism>
<feature type="region of interest" description="Disordered" evidence="1">
    <location>
        <begin position="1"/>
        <end position="20"/>
    </location>
</feature>
<keyword evidence="5" id="KW-1185">Reference proteome</keyword>
<feature type="transmembrane region" description="Helical" evidence="2">
    <location>
        <begin position="100"/>
        <end position="120"/>
    </location>
</feature>
<dbReference type="InterPro" id="IPR026841">
    <property type="entry name" value="Aur1/Ipt1"/>
</dbReference>
<sequence length="370" mass="38062">MLLDEERGAGSRMADPPAGRPAGLAAGTGLRRASAGVAAPGAGYWVLVGALAGLDALWLVLAGIDVAWTGLLAVSGAVAVLLGLALLFSAVKPEPKLRAMALSSAYLAAFTTAAALLHYLSATLAPPLADPVLARVEAALGFDWRGWVGFLAGHPDLSWWLALAYHSSGPQVGLVVIALSAMSRVARLWAYARLFSLALLASIAVSALFPAVGPYAHYAPQTYPQGHLETVGALWHLDALHALREGTLPTIALSEIRGLVTFPSFHACLAVLTAWALAPVPVIGPLAALLNGAILVATLGAGGHYLPDVLAGTLMGIVLVIVHGARHRRWSGAMRAVGVAQWGRTIGPALGPRSGTRPIDASGPAPARAR</sequence>
<dbReference type="Proteomes" id="UP001055039">
    <property type="component" value="Unassembled WGS sequence"/>
</dbReference>
<keyword evidence="2" id="KW-0472">Membrane</keyword>
<evidence type="ECO:0000256" key="1">
    <source>
        <dbReference type="SAM" id="MobiDB-lite"/>
    </source>
</evidence>
<evidence type="ECO:0000313" key="4">
    <source>
        <dbReference type="EMBL" id="GJE67510.1"/>
    </source>
</evidence>
<protein>
    <recommendedName>
        <fullName evidence="3">Inositolphosphotransferase Aur1/Ipt1 domain-containing protein</fullName>
    </recommendedName>
</protein>
<gene>
    <name evidence="4" type="ORF">LNAOJCKE_4742</name>
</gene>
<dbReference type="EMBL" id="BPRC01000028">
    <property type="protein sequence ID" value="GJE67510.1"/>
    <property type="molecule type" value="Genomic_DNA"/>
</dbReference>
<keyword evidence="2" id="KW-1133">Transmembrane helix</keyword>
<feature type="transmembrane region" description="Helical" evidence="2">
    <location>
        <begin position="285"/>
        <end position="303"/>
    </location>
</feature>
<feature type="transmembrane region" description="Helical" evidence="2">
    <location>
        <begin position="67"/>
        <end position="88"/>
    </location>
</feature>
<dbReference type="RefSeq" id="WP_238228437.1">
    <property type="nucleotide sequence ID" value="NZ_BAAADH010000021.1"/>
</dbReference>